<dbReference type="InterPro" id="IPR036673">
    <property type="entry name" value="Cyanovirin-N_sf"/>
</dbReference>
<sequence length="129" mass="14674">MILVIMLLLILIPLEAGQFSKTCYNVRLWYHGELWANCEPSKQSSKISLDNYVSNGNGKMAVPGNGFSQYCYLFQIFDINTNNPEDAERPPKGLGAWCKNEHNKDEWSSIVLDDYIENIDGNIQWTGPI</sequence>
<evidence type="ECO:0000256" key="1">
    <source>
        <dbReference type="SAM" id="SignalP"/>
    </source>
</evidence>
<dbReference type="Proteomes" id="UP000001514">
    <property type="component" value="Unassembled WGS sequence"/>
</dbReference>
<protein>
    <recommendedName>
        <fullName evidence="2">Cyanovirin-N domain-containing protein</fullName>
    </recommendedName>
</protein>
<proteinExistence type="predicted"/>
<dbReference type="AlphaFoldDB" id="D8ST54"/>
<evidence type="ECO:0000313" key="4">
    <source>
        <dbReference type="Proteomes" id="UP000001514"/>
    </source>
</evidence>
<gene>
    <name evidence="3" type="ORF">SELMODRAFT_425452</name>
</gene>
<dbReference type="SUPFAM" id="SSF51322">
    <property type="entry name" value="Cyanovirin-N"/>
    <property type="match status" value="1"/>
</dbReference>
<name>D8ST54_SELML</name>
<accession>D8ST54</accession>
<keyword evidence="4" id="KW-1185">Reference proteome</keyword>
<dbReference type="HOGENOM" id="CLU_1952564_0_0_1"/>
<evidence type="ECO:0000259" key="2">
    <source>
        <dbReference type="Pfam" id="PF08881"/>
    </source>
</evidence>
<dbReference type="Gramene" id="EFJ12343">
    <property type="protein sequence ID" value="EFJ12343"/>
    <property type="gene ID" value="SELMODRAFT_425452"/>
</dbReference>
<dbReference type="InParanoid" id="D8ST54"/>
<reference evidence="3 4" key="1">
    <citation type="journal article" date="2011" name="Science">
        <title>The Selaginella genome identifies genetic changes associated with the evolution of vascular plants.</title>
        <authorList>
            <person name="Banks J.A."/>
            <person name="Nishiyama T."/>
            <person name="Hasebe M."/>
            <person name="Bowman J.L."/>
            <person name="Gribskov M."/>
            <person name="dePamphilis C."/>
            <person name="Albert V.A."/>
            <person name="Aono N."/>
            <person name="Aoyama T."/>
            <person name="Ambrose B.A."/>
            <person name="Ashton N.W."/>
            <person name="Axtell M.J."/>
            <person name="Barker E."/>
            <person name="Barker M.S."/>
            <person name="Bennetzen J.L."/>
            <person name="Bonawitz N.D."/>
            <person name="Chapple C."/>
            <person name="Cheng C."/>
            <person name="Correa L.G."/>
            <person name="Dacre M."/>
            <person name="DeBarry J."/>
            <person name="Dreyer I."/>
            <person name="Elias M."/>
            <person name="Engstrom E.M."/>
            <person name="Estelle M."/>
            <person name="Feng L."/>
            <person name="Finet C."/>
            <person name="Floyd S.K."/>
            <person name="Frommer W.B."/>
            <person name="Fujita T."/>
            <person name="Gramzow L."/>
            <person name="Gutensohn M."/>
            <person name="Harholt J."/>
            <person name="Hattori M."/>
            <person name="Heyl A."/>
            <person name="Hirai T."/>
            <person name="Hiwatashi Y."/>
            <person name="Ishikawa M."/>
            <person name="Iwata M."/>
            <person name="Karol K.G."/>
            <person name="Koehler B."/>
            <person name="Kolukisaoglu U."/>
            <person name="Kubo M."/>
            <person name="Kurata T."/>
            <person name="Lalonde S."/>
            <person name="Li K."/>
            <person name="Li Y."/>
            <person name="Litt A."/>
            <person name="Lyons E."/>
            <person name="Manning G."/>
            <person name="Maruyama T."/>
            <person name="Michael T.P."/>
            <person name="Mikami K."/>
            <person name="Miyazaki S."/>
            <person name="Morinaga S."/>
            <person name="Murata T."/>
            <person name="Mueller-Roeber B."/>
            <person name="Nelson D.R."/>
            <person name="Obara M."/>
            <person name="Oguri Y."/>
            <person name="Olmstead R.G."/>
            <person name="Onodera N."/>
            <person name="Petersen B.L."/>
            <person name="Pils B."/>
            <person name="Prigge M."/>
            <person name="Rensing S.A."/>
            <person name="Riano-Pachon D.M."/>
            <person name="Roberts A.W."/>
            <person name="Sato Y."/>
            <person name="Scheller H.V."/>
            <person name="Schulz B."/>
            <person name="Schulz C."/>
            <person name="Shakirov E.V."/>
            <person name="Shibagaki N."/>
            <person name="Shinohara N."/>
            <person name="Shippen D.E."/>
            <person name="Soerensen I."/>
            <person name="Sotooka R."/>
            <person name="Sugimoto N."/>
            <person name="Sugita M."/>
            <person name="Sumikawa N."/>
            <person name="Tanurdzic M."/>
            <person name="Theissen G."/>
            <person name="Ulvskov P."/>
            <person name="Wakazuki S."/>
            <person name="Weng J.K."/>
            <person name="Willats W.W."/>
            <person name="Wipf D."/>
            <person name="Wolf P.G."/>
            <person name="Yang L."/>
            <person name="Zimmer A.D."/>
            <person name="Zhu Q."/>
            <person name="Mitros T."/>
            <person name="Hellsten U."/>
            <person name="Loque D."/>
            <person name="Otillar R."/>
            <person name="Salamov A."/>
            <person name="Schmutz J."/>
            <person name="Shapiro H."/>
            <person name="Lindquist E."/>
            <person name="Lucas S."/>
            <person name="Rokhsar D."/>
            <person name="Grigoriev I.V."/>
        </authorList>
    </citation>
    <scope>NUCLEOTIDE SEQUENCE [LARGE SCALE GENOMIC DNA]</scope>
</reference>
<dbReference type="Gene3D" id="2.30.60.10">
    <property type="entry name" value="Cyanovirin-N"/>
    <property type="match status" value="1"/>
</dbReference>
<feature type="domain" description="Cyanovirin-N" evidence="2">
    <location>
        <begin position="19"/>
        <end position="123"/>
    </location>
</feature>
<keyword evidence="1" id="KW-0732">Signal</keyword>
<dbReference type="InterPro" id="IPR011058">
    <property type="entry name" value="Cyanovirin-N"/>
</dbReference>
<dbReference type="Pfam" id="PF08881">
    <property type="entry name" value="CVNH"/>
    <property type="match status" value="1"/>
</dbReference>
<feature type="signal peptide" evidence="1">
    <location>
        <begin position="1"/>
        <end position="16"/>
    </location>
</feature>
<evidence type="ECO:0000313" key="3">
    <source>
        <dbReference type="EMBL" id="EFJ12343.1"/>
    </source>
</evidence>
<organism evidence="4">
    <name type="scientific">Selaginella moellendorffii</name>
    <name type="common">Spikemoss</name>
    <dbReference type="NCBI Taxonomy" id="88036"/>
    <lineage>
        <taxon>Eukaryota</taxon>
        <taxon>Viridiplantae</taxon>
        <taxon>Streptophyta</taxon>
        <taxon>Embryophyta</taxon>
        <taxon>Tracheophyta</taxon>
        <taxon>Lycopodiopsida</taxon>
        <taxon>Selaginellales</taxon>
        <taxon>Selaginellaceae</taxon>
        <taxon>Selaginella</taxon>
    </lineage>
</organism>
<dbReference type="EMBL" id="GL377639">
    <property type="protein sequence ID" value="EFJ12343.1"/>
    <property type="molecule type" value="Genomic_DNA"/>
</dbReference>
<dbReference type="KEGG" id="smo:SELMODRAFT_425452"/>
<feature type="chain" id="PRO_5003123009" description="Cyanovirin-N domain-containing protein" evidence="1">
    <location>
        <begin position="17"/>
        <end position="129"/>
    </location>
</feature>